<dbReference type="InterPro" id="IPR013216">
    <property type="entry name" value="Methyltransf_11"/>
</dbReference>
<dbReference type="GO" id="GO:0008757">
    <property type="term" value="F:S-adenosylmethionine-dependent methyltransferase activity"/>
    <property type="evidence" value="ECO:0007669"/>
    <property type="project" value="InterPro"/>
</dbReference>
<dbReference type="AlphaFoldDB" id="A0A0G0D4I6"/>
<dbReference type="STRING" id="1618333.UR93_C0020G0006"/>
<organism evidence="2 3">
    <name type="scientific">Berkelbacteria bacterium GW2011_GWA2_35_9</name>
    <dbReference type="NCBI Taxonomy" id="1618333"/>
    <lineage>
        <taxon>Bacteria</taxon>
        <taxon>Candidatus Berkelbacteria</taxon>
    </lineage>
</organism>
<feature type="domain" description="Methyltransferase type 11" evidence="1">
    <location>
        <begin position="39"/>
        <end position="134"/>
    </location>
</feature>
<dbReference type="InterPro" id="IPR029063">
    <property type="entry name" value="SAM-dependent_MTases_sf"/>
</dbReference>
<dbReference type="EMBL" id="LBRB01000020">
    <property type="protein sequence ID" value="KKP88193.1"/>
    <property type="molecule type" value="Genomic_DNA"/>
</dbReference>
<protein>
    <recommendedName>
        <fullName evidence="1">Methyltransferase type 11 domain-containing protein</fullName>
    </recommendedName>
</protein>
<comment type="caution">
    <text evidence="2">The sequence shown here is derived from an EMBL/GenBank/DDBJ whole genome shotgun (WGS) entry which is preliminary data.</text>
</comment>
<evidence type="ECO:0000259" key="1">
    <source>
        <dbReference type="Pfam" id="PF08241"/>
    </source>
</evidence>
<evidence type="ECO:0000313" key="2">
    <source>
        <dbReference type="EMBL" id="KKP88193.1"/>
    </source>
</evidence>
<evidence type="ECO:0000313" key="3">
    <source>
        <dbReference type="Proteomes" id="UP000034316"/>
    </source>
</evidence>
<name>A0A0G0D4I6_9BACT</name>
<dbReference type="SUPFAM" id="SSF53335">
    <property type="entry name" value="S-adenosyl-L-methionine-dependent methyltransferases"/>
    <property type="match status" value="1"/>
</dbReference>
<dbReference type="CDD" id="cd02440">
    <property type="entry name" value="AdoMet_MTases"/>
    <property type="match status" value="1"/>
</dbReference>
<accession>A0A0G0D4I6</accession>
<reference evidence="2 3" key="1">
    <citation type="journal article" date="2015" name="Nature">
        <title>rRNA introns, odd ribosomes, and small enigmatic genomes across a large radiation of phyla.</title>
        <authorList>
            <person name="Brown C.T."/>
            <person name="Hug L.A."/>
            <person name="Thomas B.C."/>
            <person name="Sharon I."/>
            <person name="Castelle C.J."/>
            <person name="Singh A."/>
            <person name="Wilkins M.J."/>
            <person name="Williams K.H."/>
            <person name="Banfield J.F."/>
        </authorList>
    </citation>
    <scope>NUCLEOTIDE SEQUENCE [LARGE SCALE GENOMIC DNA]</scope>
</reference>
<gene>
    <name evidence="2" type="ORF">UR93_C0020G0006</name>
</gene>
<dbReference type="Gene3D" id="3.40.50.150">
    <property type="entry name" value="Vaccinia Virus protein VP39"/>
    <property type="match status" value="1"/>
</dbReference>
<dbReference type="Proteomes" id="UP000034316">
    <property type="component" value="Unassembled WGS sequence"/>
</dbReference>
<proteinExistence type="predicted"/>
<dbReference type="Pfam" id="PF08241">
    <property type="entry name" value="Methyltransf_11"/>
    <property type="match status" value="1"/>
</dbReference>
<sequence length="206" mass="23696">MQDFEILEKKQIERWGKNATEDLLRLGLEWEQLDNKSTLDVGAGPALIGESAKLKGLEVMSIDNNPKSWKKEDNVEIPKVPYIIADAEKLPFPNETFDLVISHAGPFVNTYTKESLIKMISEAQRVLKNNGELRFGPGNLNANIFTDEELFTPEEEIFSISERVERIKEKSLQFLKSIDQNFEQIIDKDNKLYDPKCLGYYKLIKK</sequence>